<protein>
    <submittedName>
        <fullName evidence="1">Sensor histidine kinase</fullName>
    </submittedName>
</protein>
<sequence>SRVLERFGENSHLSRIEGPDGAADYLWQSLPLPDENWTLHLLRKPPVSSEDV</sequence>
<accession>A0A3M3A158</accession>
<feature type="non-terminal residue" evidence="1">
    <location>
        <position position="1"/>
    </location>
</feature>
<dbReference type="EMBL" id="RBNL01001033">
    <property type="protein sequence ID" value="RML93967.1"/>
    <property type="molecule type" value="Genomic_DNA"/>
</dbReference>
<reference evidence="1 2" key="1">
    <citation type="submission" date="2018-08" db="EMBL/GenBank/DDBJ databases">
        <title>Recombination of ecologically and evolutionarily significant loci maintains genetic cohesion in the Pseudomonas syringae species complex.</title>
        <authorList>
            <person name="Dillon M."/>
            <person name="Thakur S."/>
            <person name="Almeida R.N.D."/>
            <person name="Weir B.S."/>
            <person name="Guttman D.S."/>
        </authorList>
    </citation>
    <scope>NUCLEOTIDE SEQUENCE [LARGE SCALE GENOMIC DNA]</scope>
    <source>
        <strain evidence="1 2">88_10</strain>
    </source>
</reference>
<dbReference type="AlphaFoldDB" id="A0A3M3A158"/>
<evidence type="ECO:0000313" key="1">
    <source>
        <dbReference type="EMBL" id="RML93967.1"/>
    </source>
</evidence>
<organism evidence="1 2">
    <name type="scientific">Pseudomonas syringae pv. maculicola</name>
    <dbReference type="NCBI Taxonomy" id="59511"/>
    <lineage>
        <taxon>Bacteria</taxon>
        <taxon>Pseudomonadati</taxon>
        <taxon>Pseudomonadota</taxon>
        <taxon>Gammaproteobacteria</taxon>
        <taxon>Pseudomonadales</taxon>
        <taxon>Pseudomonadaceae</taxon>
        <taxon>Pseudomonas</taxon>
    </lineage>
</organism>
<keyword evidence="1" id="KW-0808">Transferase</keyword>
<feature type="non-terminal residue" evidence="1">
    <location>
        <position position="52"/>
    </location>
</feature>
<keyword evidence="1" id="KW-0418">Kinase</keyword>
<evidence type="ECO:0000313" key="2">
    <source>
        <dbReference type="Proteomes" id="UP000282378"/>
    </source>
</evidence>
<name>A0A3M3A158_PSEYM</name>
<gene>
    <name evidence="1" type="ORF">APX70_04120</name>
</gene>
<dbReference type="Proteomes" id="UP000282378">
    <property type="component" value="Unassembled WGS sequence"/>
</dbReference>
<proteinExistence type="predicted"/>
<comment type="caution">
    <text evidence="1">The sequence shown here is derived from an EMBL/GenBank/DDBJ whole genome shotgun (WGS) entry which is preliminary data.</text>
</comment>
<dbReference type="GO" id="GO:0016301">
    <property type="term" value="F:kinase activity"/>
    <property type="evidence" value="ECO:0007669"/>
    <property type="project" value="UniProtKB-KW"/>
</dbReference>